<accession>A0AA86ME67</accession>
<proteinExistence type="predicted"/>
<organism evidence="2 3">
    <name type="scientific">Limnobacter thiooxidans</name>
    <dbReference type="NCBI Taxonomy" id="131080"/>
    <lineage>
        <taxon>Bacteria</taxon>
        <taxon>Pseudomonadati</taxon>
        <taxon>Pseudomonadota</taxon>
        <taxon>Betaproteobacteria</taxon>
        <taxon>Burkholderiales</taxon>
        <taxon>Burkholderiaceae</taxon>
        <taxon>Limnobacter</taxon>
    </lineage>
</organism>
<evidence type="ECO:0000313" key="2">
    <source>
        <dbReference type="EMBL" id="BET26681.1"/>
    </source>
</evidence>
<feature type="domain" description="FRG" evidence="1">
    <location>
        <begin position="1"/>
        <end position="26"/>
    </location>
</feature>
<evidence type="ECO:0000259" key="1">
    <source>
        <dbReference type="Pfam" id="PF08867"/>
    </source>
</evidence>
<dbReference type="AlphaFoldDB" id="A0AA86ME67"/>
<reference evidence="2 3" key="1">
    <citation type="submission" date="2023-10" db="EMBL/GenBank/DDBJ databases">
        <title>Complete Genome Sequence of Limnobacter thiooxidans CS-K2T, Isolated from freshwater lake sediments in Bavaria, Germany.</title>
        <authorList>
            <person name="Naruki M."/>
            <person name="Watanabe A."/>
            <person name="Warashina T."/>
            <person name="Morita T."/>
            <person name="Arakawa K."/>
        </authorList>
    </citation>
    <scope>NUCLEOTIDE SEQUENCE [LARGE SCALE GENOMIC DNA]</scope>
    <source>
        <strain evidence="2 3">CS-K2</strain>
    </source>
</reference>
<evidence type="ECO:0000313" key="3">
    <source>
        <dbReference type="Proteomes" id="UP001329151"/>
    </source>
</evidence>
<sequence>MPTRLLDLTANSLVALYFACKHKEKTEGEVLVLDIPNDQVKFYDSDTVTLLANIARRPKEFDVAALPADKDGFNNDTEVGKLLHDIRSDKSAFRNIIVPSDLRRVVAVRTRLDNARIARQEGAFLLFGADGSKSKPAKVPDDWLVCGTATQRIIFSNKHKLKRELLSFGVSEQSLFPELESQAAAIVARYQNKYARKKK</sequence>
<keyword evidence="3" id="KW-1185">Reference proteome</keyword>
<dbReference type="EMBL" id="AP028947">
    <property type="protein sequence ID" value="BET26681.1"/>
    <property type="molecule type" value="Genomic_DNA"/>
</dbReference>
<protein>
    <recommendedName>
        <fullName evidence="1">FRG domain-containing protein</fullName>
    </recommendedName>
</protein>
<dbReference type="KEGG" id="lto:RGQ30_21820"/>
<dbReference type="Pfam" id="PF08867">
    <property type="entry name" value="FRG"/>
    <property type="match status" value="1"/>
</dbReference>
<gene>
    <name evidence="2" type="ORF">RGQ30_21820</name>
</gene>
<dbReference type="InterPro" id="IPR014966">
    <property type="entry name" value="FRG-dom"/>
</dbReference>
<name>A0AA86ME67_9BURK</name>
<dbReference type="Proteomes" id="UP001329151">
    <property type="component" value="Chromosome"/>
</dbReference>